<evidence type="ECO:0000313" key="6">
    <source>
        <dbReference type="EMBL" id="TBL79496.1"/>
    </source>
</evidence>
<dbReference type="InterPro" id="IPR018062">
    <property type="entry name" value="HTH_AraC-typ_CS"/>
</dbReference>
<dbReference type="Gene3D" id="1.10.10.60">
    <property type="entry name" value="Homeodomain-like"/>
    <property type="match status" value="2"/>
</dbReference>
<evidence type="ECO:0000256" key="3">
    <source>
        <dbReference type="ARBA" id="ARBA00023163"/>
    </source>
</evidence>
<dbReference type="PROSITE" id="PS01124">
    <property type="entry name" value="HTH_ARAC_FAMILY_2"/>
    <property type="match status" value="1"/>
</dbReference>
<dbReference type="OrthoDB" id="1975037at2"/>
<sequence length="762" mass="86494">MNPLNPLPSRWPYRWKTMSLKHKLLLFAVLGGLLPIAVCSFIFYTLWTESVNIEIEDHYRNKLTHMQNRADAAFGELKTVTRSLAASDAASGLARPQTGETGRLPFASLLELAQALKRDLNAEYDISFIDTAKADVLTTTGKPYAYFQNMLGPGTLKADSPLLIPPHTYAGQDELLLLSPLPSADAAIALHVSSRELQNMSRRLAFEERQKLWLTAPDGKLLLSTDASITGNAQPAVPAPYEVWRHAPATLTQIVPFAGETYYVSAVTSDATGFTTVVMTPAAQFAAKTEYIPIVSSLFAIVMILIWLIVSYEGTMRLYGPVERLLDKYEIGGTYNPRHADEFQALGMFMAQVVRANGEMEDQLAKYMPDLKLSTFQHLLWGELTEAELQGKVEQLKLPLKGEYFYICVAVIDKYKQFTGSYNKNDQLIVHNTLRVMAIETFEDKMSCVTFTPRHGQVVILTGTDHPVETGNQLVRDLTDRYRAKVRSQFPFTLSVSISRPRRGYSSMSLSYHEASTMLNYKLLLGNDVTVSDHQLESLIRKSNRGMFQIQKQIVHAVIQGNLDDASRHLAELIETIPQQVYKSETALGIFSYLLGEIEYMIHEMELDVNEFFQNDLYDTLYSKSTLADVQVWLVDIVFPTIKEHLENQSVSRQKRIVQQVITYIHDLYDSDLTLQQVAEQLSVSASQLSRIFKEETDRNFSDYLIEYRMKKAVDLLQNTDMSIKDIAEKMRYTNVQNFTRIFKQITGMPPGEYRRQSRYLS</sequence>
<keyword evidence="4" id="KW-0472">Membrane</keyword>
<keyword evidence="3" id="KW-0804">Transcription</keyword>
<evidence type="ECO:0000256" key="4">
    <source>
        <dbReference type="SAM" id="Phobius"/>
    </source>
</evidence>
<feature type="domain" description="HTH araC/xylS-type" evidence="5">
    <location>
        <begin position="659"/>
        <end position="757"/>
    </location>
</feature>
<dbReference type="Pfam" id="PF12833">
    <property type="entry name" value="HTH_18"/>
    <property type="match status" value="1"/>
</dbReference>
<dbReference type="PROSITE" id="PS00041">
    <property type="entry name" value="HTH_ARAC_FAMILY_1"/>
    <property type="match status" value="1"/>
</dbReference>
<name>A0A4Q9DT99_9BACL</name>
<accession>A0A4Q9DT99</accession>
<dbReference type="Pfam" id="PF17853">
    <property type="entry name" value="GGDEF_2"/>
    <property type="match status" value="1"/>
</dbReference>
<dbReference type="InterPro" id="IPR018060">
    <property type="entry name" value="HTH_AraC"/>
</dbReference>
<organism evidence="6 7">
    <name type="scientific">Paenibacillus thalictri</name>
    <dbReference type="NCBI Taxonomy" id="2527873"/>
    <lineage>
        <taxon>Bacteria</taxon>
        <taxon>Bacillati</taxon>
        <taxon>Bacillota</taxon>
        <taxon>Bacilli</taxon>
        <taxon>Bacillales</taxon>
        <taxon>Paenibacillaceae</taxon>
        <taxon>Paenibacillus</taxon>
    </lineage>
</organism>
<dbReference type="Proteomes" id="UP000293142">
    <property type="component" value="Unassembled WGS sequence"/>
</dbReference>
<feature type="transmembrane region" description="Helical" evidence="4">
    <location>
        <begin position="291"/>
        <end position="310"/>
    </location>
</feature>
<evidence type="ECO:0000313" key="7">
    <source>
        <dbReference type="Proteomes" id="UP000293142"/>
    </source>
</evidence>
<evidence type="ECO:0000256" key="2">
    <source>
        <dbReference type="ARBA" id="ARBA00023125"/>
    </source>
</evidence>
<keyword evidence="2" id="KW-0238">DNA-binding</keyword>
<gene>
    <name evidence="6" type="ORF">EYB31_11340</name>
</gene>
<dbReference type="SMART" id="SM00342">
    <property type="entry name" value="HTH_ARAC"/>
    <property type="match status" value="1"/>
</dbReference>
<dbReference type="GO" id="GO:0043565">
    <property type="term" value="F:sequence-specific DNA binding"/>
    <property type="evidence" value="ECO:0007669"/>
    <property type="project" value="InterPro"/>
</dbReference>
<dbReference type="PANTHER" id="PTHR43280:SF10">
    <property type="entry name" value="REGULATORY PROTEIN POCR"/>
    <property type="match status" value="1"/>
</dbReference>
<dbReference type="InterPro" id="IPR009057">
    <property type="entry name" value="Homeodomain-like_sf"/>
</dbReference>
<dbReference type="AlphaFoldDB" id="A0A4Q9DT99"/>
<protein>
    <submittedName>
        <fullName evidence="6">AraC family transcriptional regulator</fullName>
    </submittedName>
</protein>
<keyword evidence="4" id="KW-0812">Transmembrane</keyword>
<evidence type="ECO:0000259" key="5">
    <source>
        <dbReference type="PROSITE" id="PS01124"/>
    </source>
</evidence>
<proteinExistence type="predicted"/>
<keyword evidence="4" id="KW-1133">Transmembrane helix</keyword>
<comment type="caution">
    <text evidence="6">The sequence shown here is derived from an EMBL/GenBank/DDBJ whole genome shotgun (WGS) entry which is preliminary data.</text>
</comment>
<dbReference type="SUPFAM" id="SSF46689">
    <property type="entry name" value="Homeodomain-like"/>
    <property type="match status" value="2"/>
</dbReference>
<feature type="transmembrane region" description="Helical" evidence="4">
    <location>
        <begin position="24"/>
        <end position="47"/>
    </location>
</feature>
<dbReference type="PANTHER" id="PTHR43280">
    <property type="entry name" value="ARAC-FAMILY TRANSCRIPTIONAL REGULATOR"/>
    <property type="match status" value="1"/>
</dbReference>
<dbReference type="GO" id="GO:0003700">
    <property type="term" value="F:DNA-binding transcription factor activity"/>
    <property type="evidence" value="ECO:0007669"/>
    <property type="project" value="InterPro"/>
</dbReference>
<evidence type="ECO:0000256" key="1">
    <source>
        <dbReference type="ARBA" id="ARBA00023015"/>
    </source>
</evidence>
<keyword evidence="1" id="KW-0805">Transcription regulation</keyword>
<keyword evidence="7" id="KW-1185">Reference proteome</keyword>
<dbReference type="EMBL" id="SIRE01000007">
    <property type="protein sequence ID" value="TBL79496.1"/>
    <property type="molecule type" value="Genomic_DNA"/>
</dbReference>
<dbReference type="RefSeq" id="WP_131013441.1">
    <property type="nucleotide sequence ID" value="NZ_SIRE01000007.1"/>
</dbReference>
<reference evidence="6 7" key="1">
    <citation type="submission" date="2019-02" db="EMBL/GenBank/DDBJ databases">
        <title>Paenibacillus sp. nov., isolated from surface-sterilized tissue of Thalictrum simplex L.</title>
        <authorList>
            <person name="Tuo L."/>
        </authorList>
    </citation>
    <scope>NUCLEOTIDE SEQUENCE [LARGE SCALE GENOMIC DNA]</scope>
    <source>
        <strain evidence="6 7">N2SHLJ1</strain>
    </source>
</reference>
<dbReference type="InterPro" id="IPR041522">
    <property type="entry name" value="CdaR_GGDEF"/>
</dbReference>